<feature type="compositionally biased region" description="Polar residues" evidence="1">
    <location>
        <begin position="62"/>
        <end position="78"/>
    </location>
</feature>
<evidence type="ECO:0000313" key="3">
    <source>
        <dbReference type="Proteomes" id="UP001454036"/>
    </source>
</evidence>
<keyword evidence="3" id="KW-1185">Reference proteome</keyword>
<proteinExistence type="predicted"/>
<dbReference type="AlphaFoldDB" id="A0AAV3NTX6"/>
<dbReference type="Proteomes" id="UP001454036">
    <property type="component" value="Unassembled WGS sequence"/>
</dbReference>
<dbReference type="EMBL" id="BAABME010015491">
    <property type="protein sequence ID" value="GAA0141470.1"/>
    <property type="molecule type" value="Genomic_DNA"/>
</dbReference>
<accession>A0AAV3NTX6</accession>
<sequence>MKAKHVVDVELNAVDKPEAIPEGEAIVMLIKAYEEEQQRLKVEIQIKKVKVLEKQAKIQALSATNPPIINDPATTSTVVPDEPPAGAGETSKSPM</sequence>
<evidence type="ECO:0000313" key="2">
    <source>
        <dbReference type="EMBL" id="GAA0141470.1"/>
    </source>
</evidence>
<comment type="caution">
    <text evidence="2">The sequence shown here is derived from an EMBL/GenBank/DDBJ whole genome shotgun (WGS) entry which is preliminary data.</text>
</comment>
<feature type="region of interest" description="Disordered" evidence="1">
    <location>
        <begin position="62"/>
        <end position="95"/>
    </location>
</feature>
<evidence type="ECO:0000256" key="1">
    <source>
        <dbReference type="SAM" id="MobiDB-lite"/>
    </source>
</evidence>
<name>A0AAV3NTX6_LITER</name>
<reference evidence="2 3" key="1">
    <citation type="submission" date="2024-01" db="EMBL/GenBank/DDBJ databases">
        <title>The complete chloroplast genome sequence of Lithospermum erythrorhizon: insights into the phylogenetic relationship among Boraginaceae species and the maternal lineages of purple gromwells.</title>
        <authorList>
            <person name="Okada T."/>
            <person name="Watanabe K."/>
        </authorList>
    </citation>
    <scope>NUCLEOTIDE SEQUENCE [LARGE SCALE GENOMIC DNA]</scope>
</reference>
<gene>
    <name evidence="2" type="ORF">LIER_35400</name>
</gene>
<protein>
    <submittedName>
        <fullName evidence="2">Uncharacterized protein</fullName>
    </submittedName>
</protein>
<organism evidence="2 3">
    <name type="scientific">Lithospermum erythrorhizon</name>
    <name type="common">Purple gromwell</name>
    <name type="synonym">Lithospermum officinale var. erythrorhizon</name>
    <dbReference type="NCBI Taxonomy" id="34254"/>
    <lineage>
        <taxon>Eukaryota</taxon>
        <taxon>Viridiplantae</taxon>
        <taxon>Streptophyta</taxon>
        <taxon>Embryophyta</taxon>
        <taxon>Tracheophyta</taxon>
        <taxon>Spermatophyta</taxon>
        <taxon>Magnoliopsida</taxon>
        <taxon>eudicotyledons</taxon>
        <taxon>Gunneridae</taxon>
        <taxon>Pentapetalae</taxon>
        <taxon>asterids</taxon>
        <taxon>lamiids</taxon>
        <taxon>Boraginales</taxon>
        <taxon>Boraginaceae</taxon>
        <taxon>Boraginoideae</taxon>
        <taxon>Lithospermeae</taxon>
        <taxon>Lithospermum</taxon>
    </lineage>
</organism>